<gene>
    <name evidence="2" type="ORF">SAMN05444002_0756</name>
</gene>
<proteinExistence type="predicted"/>
<keyword evidence="1" id="KW-0472">Membrane</keyword>
<dbReference type="STRING" id="1217970.SAMN05444002_0756"/>
<organism evidence="2 3">
    <name type="scientific">Vannielia litorea</name>
    <dbReference type="NCBI Taxonomy" id="1217970"/>
    <lineage>
        <taxon>Bacteria</taxon>
        <taxon>Pseudomonadati</taxon>
        <taxon>Pseudomonadota</taxon>
        <taxon>Alphaproteobacteria</taxon>
        <taxon>Rhodobacterales</taxon>
        <taxon>Paracoccaceae</taxon>
        <taxon>Vannielia</taxon>
    </lineage>
</organism>
<dbReference type="Proteomes" id="UP000184932">
    <property type="component" value="Unassembled WGS sequence"/>
</dbReference>
<dbReference type="EMBL" id="FSRL01000001">
    <property type="protein sequence ID" value="SIN82164.1"/>
    <property type="molecule type" value="Genomic_DNA"/>
</dbReference>
<keyword evidence="1" id="KW-0812">Transmembrane</keyword>
<reference evidence="3" key="1">
    <citation type="submission" date="2016-11" db="EMBL/GenBank/DDBJ databases">
        <authorList>
            <person name="Varghese N."/>
            <person name="Submissions S."/>
        </authorList>
    </citation>
    <scope>NUCLEOTIDE SEQUENCE [LARGE SCALE GENOMIC DNA]</scope>
    <source>
        <strain evidence="3">DSM 29440</strain>
    </source>
</reference>
<protein>
    <submittedName>
        <fullName evidence="2">Uncharacterized protein</fullName>
    </submittedName>
</protein>
<evidence type="ECO:0000256" key="1">
    <source>
        <dbReference type="SAM" id="Phobius"/>
    </source>
</evidence>
<feature type="transmembrane region" description="Helical" evidence="1">
    <location>
        <begin position="42"/>
        <end position="64"/>
    </location>
</feature>
<evidence type="ECO:0000313" key="2">
    <source>
        <dbReference type="EMBL" id="SIN82164.1"/>
    </source>
</evidence>
<sequence length="108" mass="11830">MQNFAGRIRRIEKIHRKGGGFEAAGTLGQSFYTRTKRTRRPVLRPALTVLTVFLVFKAMTLAHLGSADYTARLDGLRTGNTVQQVGAHLMAIDPITQAAAAGIRPLLR</sequence>
<dbReference type="AlphaFoldDB" id="A0A1N6EGJ7"/>
<keyword evidence="1" id="KW-1133">Transmembrane helix</keyword>
<accession>A0A1N6EGJ7</accession>
<evidence type="ECO:0000313" key="3">
    <source>
        <dbReference type="Proteomes" id="UP000184932"/>
    </source>
</evidence>
<keyword evidence="3" id="KW-1185">Reference proteome</keyword>
<name>A0A1N6EGJ7_9RHOB</name>